<gene>
    <name evidence="2" type="ORF">SAMN04488125_11048</name>
</gene>
<feature type="domain" description="HNH nuclease" evidence="1">
    <location>
        <begin position="49"/>
        <end position="93"/>
    </location>
</feature>
<dbReference type="Proteomes" id="UP000198804">
    <property type="component" value="Unassembled WGS sequence"/>
</dbReference>
<dbReference type="AlphaFoldDB" id="A0A1I4FKT6"/>
<evidence type="ECO:0000313" key="3">
    <source>
        <dbReference type="Proteomes" id="UP000198804"/>
    </source>
</evidence>
<organism evidence="2 3">
    <name type="scientific">Methylorubrum salsuginis</name>
    <dbReference type="NCBI Taxonomy" id="414703"/>
    <lineage>
        <taxon>Bacteria</taxon>
        <taxon>Pseudomonadati</taxon>
        <taxon>Pseudomonadota</taxon>
        <taxon>Alphaproteobacteria</taxon>
        <taxon>Hyphomicrobiales</taxon>
        <taxon>Methylobacteriaceae</taxon>
        <taxon>Methylorubrum</taxon>
    </lineage>
</organism>
<keyword evidence="2" id="KW-0540">Nuclease</keyword>
<dbReference type="RefSeq" id="WP_091946736.1">
    <property type="nucleotide sequence ID" value="NZ_FOSV01000010.1"/>
</dbReference>
<keyword evidence="2" id="KW-0378">Hydrolase</keyword>
<evidence type="ECO:0000259" key="1">
    <source>
        <dbReference type="Pfam" id="PF13392"/>
    </source>
</evidence>
<reference evidence="3" key="1">
    <citation type="submission" date="2016-10" db="EMBL/GenBank/DDBJ databases">
        <authorList>
            <person name="Varghese N."/>
            <person name="Submissions S."/>
        </authorList>
    </citation>
    <scope>NUCLEOTIDE SEQUENCE [LARGE SCALE GENOMIC DNA]</scope>
    <source>
        <strain evidence="3">CGMCC 1.6474</strain>
    </source>
</reference>
<keyword evidence="2" id="KW-0255">Endonuclease</keyword>
<sequence>MRATIPGFPNYEIDDQGEVYSRGRTLVRIPNSKGYLRVFLRLSGKTHSRYVHRLVCETFRGPAPTGTECAHLNGVRSDCRLANLIWATKAENEGHKVEHGTRLCGEAVSGAVLSEAILMQARERARAKEPMKDIALDLGVAERTLADAITGRRWASIGHAVPAFHTRRRLTDEEVAEARARCAAGERQADVGRRFGVGRTAIGQIVRRESYQHLP</sequence>
<keyword evidence="3" id="KW-1185">Reference proteome</keyword>
<dbReference type="OrthoDB" id="6631788at2"/>
<dbReference type="Gene3D" id="3.90.75.20">
    <property type="match status" value="1"/>
</dbReference>
<proteinExistence type="predicted"/>
<dbReference type="EMBL" id="FOSV01000010">
    <property type="protein sequence ID" value="SFL17466.1"/>
    <property type="molecule type" value="Genomic_DNA"/>
</dbReference>
<evidence type="ECO:0000313" key="2">
    <source>
        <dbReference type="EMBL" id="SFL17466.1"/>
    </source>
</evidence>
<dbReference type="GO" id="GO:0004519">
    <property type="term" value="F:endonuclease activity"/>
    <property type="evidence" value="ECO:0007669"/>
    <property type="project" value="UniProtKB-KW"/>
</dbReference>
<dbReference type="InterPro" id="IPR003615">
    <property type="entry name" value="HNH_nuc"/>
</dbReference>
<dbReference type="Pfam" id="PF13392">
    <property type="entry name" value="HNH_3"/>
    <property type="match status" value="1"/>
</dbReference>
<dbReference type="STRING" id="414703.SAMN04488125_11048"/>
<name>A0A1I4FKT6_9HYPH</name>
<dbReference type="SUPFAM" id="SSF54060">
    <property type="entry name" value="His-Me finger endonucleases"/>
    <property type="match status" value="1"/>
</dbReference>
<dbReference type="InterPro" id="IPR044925">
    <property type="entry name" value="His-Me_finger_sf"/>
</dbReference>
<protein>
    <submittedName>
        <fullName evidence="2">HNH endonuclease</fullName>
    </submittedName>
</protein>
<accession>A0A1I4FKT6</accession>